<evidence type="ECO:0000313" key="1">
    <source>
        <dbReference type="EMBL" id="KAF2180307.1"/>
    </source>
</evidence>
<accession>A0A6A6DLD0</accession>
<organism evidence="1 2">
    <name type="scientific">Zopfia rhizophila CBS 207.26</name>
    <dbReference type="NCBI Taxonomy" id="1314779"/>
    <lineage>
        <taxon>Eukaryota</taxon>
        <taxon>Fungi</taxon>
        <taxon>Dikarya</taxon>
        <taxon>Ascomycota</taxon>
        <taxon>Pezizomycotina</taxon>
        <taxon>Dothideomycetes</taxon>
        <taxon>Dothideomycetes incertae sedis</taxon>
        <taxon>Zopfiaceae</taxon>
        <taxon>Zopfia</taxon>
    </lineage>
</organism>
<dbReference type="EMBL" id="ML994659">
    <property type="protein sequence ID" value="KAF2180307.1"/>
    <property type="molecule type" value="Genomic_DNA"/>
</dbReference>
<feature type="non-terminal residue" evidence="1">
    <location>
        <position position="105"/>
    </location>
</feature>
<keyword evidence="2" id="KW-1185">Reference proteome</keyword>
<dbReference type="AlphaFoldDB" id="A0A6A6DLD0"/>
<reference evidence="1" key="1">
    <citation type="journal article" date="2020" name="Stud. Mycol.">
        <title>101 Dothideomycetes genomes: a test case for predicting lifestyles and emergence of pathogens.</title>
        <authorList>
            <person name="Haridas S."/>
            <person name="Albert R."/>
            <person name="Binder M."/>
            <person name="Bloem J."/>
            <person name="Labutti K."/>
            <person name="Salamov A."/>
            <person name="Andreopoulos B."/>
            <person name="Baker S."/>
            <person name="Barry K."/>
            <person name="Bills G."/>
            <person name="Bluhm B."/>
            <person name="Cannon C."/>
            <person name="Castanera R."/>
            <person name="Culley D."/>
            <person name="Daum C."/>
            <person name="Ezra D."/>
            <person name="Gonzalez J."/>
            <person name="Henrissat B."/>
            <person name="Kuo A."/>
            <person name="Liang C."/>
            <person name="Lipzen A."/>
            <person name="Lutzoni F."/>
            <person name="Magnuson J."/>
            <person name="Mondo S."/>
            <person name="Nolan M."/>
            <person name="Ohm R."/>
            <person name="Pangilinan J."/>
            <person name="Park H.-J."/>
            <person name="Ramirez L."/>
            <person name="Alfaro M."/>
            <person name="Sun H."/>
            <person name="Tritt A."/>
            <person name="Yoshinaga Y."/>
            <person name="Zwiers L.-H."/>
            <person name="Turgeon B."/>
            <person name="Goodwin S."/>
            <person name="Spatafora J."/>
            <person name="Crous P."/>
            <person name="Grigoriev I."/>
        </authorList>
    </citation>
    <scope>NUCLEOTIDE SEQUENCE</scope>
    <source>
        <strain evidence="1">CBS 207.26</strain>
    </source>
</reference>
<gene>
    <name evidence="1" type="ORF">K469DRAFT_525117</name>
</gene>
<protein>
    <submittedName>
        <fullName evidence="1">Uncharacterized protein</fullName>
    </submittedName>
</protein>
<sequence>YSNSVGCSGSFFHNSNGGAVCVTFPTGFHGSAQWVGLPAGSQGQGYSDSCRSFLFAEFGPGSPCHTTGGQGFNTLNWFHSPQNAIRGESKARDIECDGPTGFTYE</sequence>
<feature type="non-terminal residue" evidence="1">
    <location>
        <position position="1"/>
    </location>
</feature>
<dbReference type="Proteomes" id="UP000800200">
    <property type="component" value="Unassembled WGS sequence"/>
</dbReference>
<dbReference type="OrthoDB" id="2857942at2759"/>
<name>A0A6A6DLD0_9PEZI</name>
<evidence type="ECO:0000313" key="2">
    <source>
        <dbReference type="Proteomes" id="UP000800200"/>
    </source>
</evidence>
<proteinExistence type="predicted"/>